<organism evidence="3 4">
    <name type="scientific">Zootermopsis nevadensis</name>
    <name type="common">Dampwood termite</name>
    <dbReference type="NCBI Taxonomy" id="136037"/>
    <lineage>
        <taxon>Eukaryota</taxon>
        <taxon>Metazoa</taxon>
        <taxon>Ecdysozoa</taxon>
        <taxon>Arthropoda</taxon>
        <taxon>Hexapoda</taxon>
        <taxon>Insecta</taxon>
        <taxon>Pterygota</taxon>
        <taxon>Neoptera</taxon>
        <taxon>Polyneoptera</taxon>
        <taxon>Dictyoptera</taxon>
        <taxon>Blattodea</taxon>
        <taxon>Blattoidea</taxon>
        <taxon>Termitoidae</taxon>
        <taxon>Termopsidae</taxon>
        <taxon>Zootermopsis</taxon>
    </lineage>
</organism>
<evidence type="ECO:0000256" key="2">
    <source>
        <dbReference type="SAM" id="SignalP"/>
    </source>
</evidence>
<protein>
    <submittedName>
        <fullName evidence="3">Uncharacterized protein</fullName>
    </submittedName>
</protein>
<dbReference type="OrthoDB" id="10479076at2759"/>
<name>A0A067R6U2_ZOONE</name>
<evidence type="ECO:0000313" key="3">
    <source>
        <dbReference type="EMBL" id="KDR15143.1"/>
    </source>
</evidence>
<evidence type="ECO:0000313" key="4">
    <source>
        <dbReference type="Proteomes" id="UP000027135"/>
    </source>
</evidence>
<evidence type="ECO:0000256" key="1">
    <source>
        <dbReference type="SAM" id="MobiDB-lite"/>
    </source>
</evidence>
<feature type="region of interest" description="Disordered" evidence="1">
    <location>
        <begin position="24"/>
        <end position="59"/>
    </location>
</feature>
<feature type="chain" id="PRO_5001644807" evidence="2">
    <location>
        <begin position="20"/>
        <end position="130"/>
    </location>
</feature>
<dbReference type="EMBL" id="KK852844">
    <property type="protein sequence ID" value="KDR15143.1"/>
    <property type="molecule type" value="Genomic_DNA"/>
</dbReference>
<dbReference type="InParanoid" id="A0A067R6U2"/>
<gene>
    <name evidence="3" type="ORF">L798_10863</name>
</gene>
<proteinExistence type="predicted"/>
<reference evidence="3 4" key="1">
    <citation type="journal article" date="2014" name="Nat. Commun.">
        <title>Molecular traces of alternative social organization in a termite genome.</title>
        <authorList>
            <person name="Terrapon N."/>
            <person name="Li C."/>
            <person name="Robertson H.M."/>
            <person name="Ji L."/>
            <person name="Meng X."/>
            <person name="Booth W."/>
            <person name="Chen Z."/>
            <person name="Childers C.P."/>
            <person name="Glastad K.M."/>
            <person name="Gokhale K."/>
            <person name="Gowin J."/>
            <person name="Gronenberg W."/>
            <person name="Hermansen R.A."/>
            <person name="Hu H."/>
            <person name="Hunt B.G."/>
            <person name="Huylmans A.K."/>
            <person name="Khalil S.M."/>
            <person name="Mitchell R.D."/>
            <person name="Munoz-Torres M.C."/>
            <person name="Mustard J.A."/>
            <person name="Pan H."/>
            <person name="Reese J.T."/>
            <person name="Scharf M.E."/>
            <person name="Sun F."/>
            <person name="Vogel H."/>
            <person name="Xiao J."/>
            <person name="Yang W."/>
            <person name="Yang Z."/>
            <person name="Yang Z."/>
            <person name="Zhou J."/>
            <person name="Zhu J."/>
            <person name="Brent C.S."/>
            <person name="Elsik C.G."/>
            <person name="Goodisman M.A."/>
            <person name="Liberles D.A."/>
            <person name="Roe R.M."/>
            <person name="Vargo E.L."/>
            <person name="Vilcinskas A."/>
            <person name="Wang J."/>
            <person name="Bornberg-Bauer E."/>
            <person name="Korb J."/>
            <person name="Zhang G."/>
            <person name="Liebig J."/>
        </authorList>
    </citation>
    <scope>NUCLEOTIDE SEQUENCE [LARGE SCALE GENOMIC DNA]</scope>
    <source>
        <tissue evidence="3">Whole organism</tissue>
    </source>
</reference>
<dbReference type="Proteomes" id="UP000027135">
    <property type="component" value="Unassembled WGS sequence"/>
</dbReference>
<keyword evidence="2" id="KW-0732">Signal</keyword>
<dbReference type="AlphaFoldDB" id="A0A067R6U2"/>
<feature type="signal peptide" evidence="2">
    <location>
        <begin position="1"/>
        <end position="19"/>
    </location>
</feature>
<sequence length="130" mass="13424">MKHAVGILLLAVVFVVVTAAPSDLPAHQRDTRQAPSIPSPGDMADMASSLPGADKFKLPKLPTPEEAAIKVLENVPEPLLEAAESVGEAVEGFMPSESETDAEPPSVEDIAAKGMEQAGKIASKLGIGSN</sequence>
<keyword evidence="4" id="KW-1185">Reference proteome</keyword>
<accession>A0A067R6U2</accession>